<dbReference type="EMBL" id="QYRN01000001">
    <property type="protein sequence ID" value="RIY03259.1"/>
    <property type="molecule type" value="Genomic_DNA"/>
</dbReference>
<evidence type="ECO:0000313" key="2">
    <source>
        <dbReference type="EMBL" id="RIY03259.1"/>
    </source>
</evidence>
<reference evidence="3" key="1">
    <citation type="submission" date="2018-09" db="EMBL/GenBank/DDBJ databases">
        <authorList>
            <person name="Tuo L."/>
        </authorList>
    </citation>
    <scope>NUCLEOTIDE SEQUENCE [LARGE SCALE GENOMIC DNA]</scope>
    <source>
        <strain evidence="3">M2BS4Y-1</strain>
    </source>
</reference>
<proteinExistence type="predicted"/>
<accession>A0A3A1WX02</accession>
<comment type="caution">
    <text evidence="2">The sequence shown here is derived from an EMBL/GenBank/DDBJ whole genome shotgun (WGS) entry which is preliminary data.</text>
</comment>
<dbReference type="Proteomes" id="UP000265750">
    <property type="component" value="Unassembled WGS sequence"/>
</dbReference>
<feature type="region of interest" description="Disordered" evidence="1">
    <location>
        <begin position="12"/>
        <end position="43"/>
    </location>
</feature>
<feature type="compositionally biased region" description="Basic and acidic residues" evidence="1">
    <location>
        <begin position="279"/>
        <end position="288"/>
    </location>
</feature>
<evidence type="ECO:0000256" key="1">
    <source>
        <dbReference type="SAM" id="MobiDB-lite"/>
    </source>
</evidence>
<dbReference type="AlphaFoldDB" id="A0A3A1WX02"/>
<keyword evidence="3" id="KW-1185">Reference proteome</keyword>
<organism evidence="2 3">
    <name type="scientific">Aureimonas flava</name>
    <dbReference type="NCBI Taxonomy" id="2320271"/>
    <lineage>
        <taxon>Bacteria</taxon>
        <taxon>Pseudomonadati</taxon>
        <taxon>Pseudomonadota</taxon>
        <taxon>Alphaproteobacteria</taxon>
        <taxon>Hyphomicrobiales</taxon>
        <taxon>Aurantimonadaceae</taxon>
        <taxon>Aureimonas</taxon>
    </lineage>
</organism>
<feature type="compositionally biased region" description="Gly residues" evidence="1">
    <location>
        <begin position="249"/>
        <end position="258"/>
    </location>
</feature>
<dbReference type="OrthoDB" id="8368083at2"/>
<protein>
    <submittedName>
        <fullName evidence="2">Uncharacterized protein</fullName>
    </submittedName>
</protein>
<dbReference type="RefSeq" id="WP_119537917.1">
    <property type="nucleotide sequence ID" value="NZ_QYRN01000001.1"/>
</dbReference>
<name>A0A3A1WX02_9HYPH</name>
<feature type="region of interest" description="Disordered" evidence="1">
    <location>
        <begin position="243"/>
        <end position="297"/>
    </location>
</feature>
<gene>
    <name evidence="2" type="ORF">D3218_00340</name>
</gene>
<evidence type="ECO:0000313" key="3">
    <source>
        <dbReference type="Proteomes" id="UP000265750"/>
    </source>
</evidence>
<sequence>MRNLLFRILRAPDGEGGGGEGGGGAGAGGGAGDGGAATVAGGEGGAAAGGADTIAGGAGDPVQLYRPDGLAEQYRGESDTQTIDKLMAAVAERSADVPEDIAAYRDHGEVSDELKPYYATLERDGLFDAVASKAKDLGVGKAQLQGILQAYMTGAQEMGLLEPPIDVSAERGALLPDSARSLPKAEQDRAIDQRMNDNLGWVEKMVERGLPADSAKHMALMLGDTADGHKAIEFFRSQMGRADEARPAGSGGGGGGNSARGDLQRRSELPENTPGHQKFSRDSYDQLQRDYQSAFPD</sequence>
<feature type="compositionally biased region" description="Gly residues" evidence="1">
    <location>
        <begin position="14"/>
        <end position="43"/>
    </location>
</feature>